<evidence type="ECO:0000313" key="4">
    <source>
        <dbReference type="Proteomes" id="UP000287609"/>
    </source>
</evidence>
<comment type="caution">
    <text evidence="3">The sequence shown here is derived from an EMBL/GenBank/DDBJ whole genome shotgun (WGS) entry which is preliminary data.</text>
</comment>
<dbReference type="PANTHER" id="PTHR39201">
    <property type="entry name" value="EXPORTED PROTEIN-RELATED"/>
    <property type="match status" value="1"/>
</dbReference>
<proteinExistence type="predicted"/>
<accession>A0A430FPS1</accession>
<evidence type="ECO:0000313" key="3">
    <source>
        <dbReference type="EMBL" id="RSX54794.1"/>
    </source>
</evidence>
<dbReference type="OrthoDB" id="9806505at2"/>
<dbReference type="PANTHER" id="PTHR39201:SF1">
    <property type="entry name" value="FLAVODOXIN-LIKE DOMAIN-CONTAINING PROTEIN"/>
    <property type="match status" value="1"/>
</dbReference>
<protein>
    <submittedName>
        <fullName evidence="3">Flavodoxin</fullName>
    </submittedName>
</protein>
<reference evidence="3 4" key="1">
    <citation type="submission" date="2018-09" db="EMBL/GenBank/DDBJ databases">
        <title>Characterization of the phylogenetic diversity of five novel species belonging to the genus Bifidobacterium.</title>
        <authorList>
            <person name="Lugli G.A."/>
            <person name="Duranti S."/>
            <person name="Milani C."/>
        </authorList>
    </citation>
    <scope>NUCLEOTIDE SEQUENCE [LARGE SCALE GENOMIC DNA]</scope>
    <source>
        <strain evidence="3 4">2036B</strain>
    </source>
</reference>
<dbReference type="Pfam" id="PF12682">
    <property type="entry name" value="Flavodoxin_4"/>
    <property type="match status" value="1"/>
</dbReference>
<dbReference type="SUPFAM" id="SSF52218">
    <property type="entry name" value="Flavoproteins"/>
    <property type="match status" value="1"/>
</dbReference>
<evidence type="ECO:0000256" key="1">
    <source>
        <dbReference type="SAM" id="MobiDB-lite"/>
    </source>
</evidence>
<dbReference type="InterPro" id="IPR029039">
    <property type="entry name" value="Flavoprotein-like_sf"/>
</dbReference>
<evidence type="ECO:0000259" key="2">
    <source>
        <dbReference type="Pfam" id="PF12682"/>
    </source>
</evidence>
<gene>
    <name evidence="3" type="ORF">D2E26_0848</name>
</gene>
<feature type="domain" description="Flavodoxin-like" evidence="2">
    <location>
        <begin position="4"/>
        <end position="155"/>
    </location>
</feature>
<sequence>MANTLVAYFSLTGHTRRVAEKLARITGADLVEIKPAVPYTKEDLDWTNPESRSSIEKTNEATRPAMAQPIDTTGYSTVFIGYPLWWETAPRIIRTFLESQDFEGVHVANFVTSSSSTRGSDGHRLHRSAPNALWHKGRRFTETNTEEDLRDWLDEMTPELPLD</sequence>
<feature type="region of interest" description="Disordered" evidence="1">
    <location>
        <begin position="42"/>
        <end position="62"/>
    </location>
</feature>
<keyword evidence="4" id="KW-1185">Reference proteome</keyword>
<dbReference type="EMBL" id="QXGM01000002">
    <property type="protein sequence ID" value="RSX54794.1"/>
    <property type="molecule type" value="Genomic_DNA"/>
</dbReference>
<dbReference type="GO" id="GO:0010181">
    <property type="term" value="F:FMN binding"/>
    <property type="evidence" value="ECO:0007669"/>
    <property type="project" value="InterPro"/>
</dbReference>
<dbReference type="Gene3D" id="3.40.50.360">
    <property type="match status" value="1"/>
</dbReference>
<dbReference type="Proteomes" id="UP000287609">
    <property type="component" value="Unassembled WGS sequence"/>
</dbReference>
<dbReference type="AlphaFoldDB" id="A0A430FPS1"/>
<name>A0A430FPS1_9BIFI</name>
<dbReference type="RefSeq" id="WP_125963494.1">
    <property type="nucleotide sequence ID" value="NZ_QXGM01000002.1"/>
</dbReference>
<organism evidence="3 4">
    <name type="scientific">Bifidobacterium dolichotidis</name>
    <dbReference type="NCBI Taxonomy" id="2306976"/>
    <lineage>
        <taxon>Bacteria</taxon>
        <taxon>Bacillati</taxon>
        <taxon>Actinomycetota</taxon>
        <taxon>Actinomycetes</taxon>
        <taxon>Bifidobacteriales</taxon>
        <taxon>Bifidobacteriaceae</taxon>
        <taxon>Bifidobacterium</taxon>
    </lineage>
</organism>
<dbReference type="InterPro" id="IPR008254">
    <property type="entry name" value="Flavodoxin/NO_synth"/>
</dbReference>